<gene>
    <name evidence="2" type="ORF">Gogos_020442</name>
</gene>
<evidence type="ECO:0000313" key="3">
    <source>
        <dbReference type="Proteomes" id="UP000593579"/>
    </source>
</evidence>
<name>A0A7J9D7S9_GOSGO</name>
<evidence type="ECO:0000256" key="1">
    <source>
        <dbReference type="SAM" id="Phobius"/>
    </source>
</evidence>
<proteinExistence type="predicted"/>
<dbReference type="AlphaFoldDB" id="A0A7J9D7S9"/>
<sequence>TESVPPLLPPLAVIAIPLLQHRLGIPFPFLIFYAIFYPHQASSSLTFPFHIVE</sequence>
<organism evidence="2 3">
    <name type="scientific">Gossypium gossypioides</name>
    <name type="common">Mexican cotton</name>
    <name type="synonym">Selera gossypioides</name>
    <dbReference type="NCBI Taxonomy" id="34282"/>
    <lineage>
        <taxon>Eukaryota</taxon>
        <taxon>Viridiplantae</taxon>
        <taxon>Streptophyta</taxon>
        <taxon>Embryophyta</taxon>
        <taxon>Tracheophyta</taxon>
        <taxon>Spermatophyta</taxon>
        <taxon>Magnoliopsida</taxon>
        <taxon>eudicotyledons</taxon>
        <taxon>Gunneridae</taxon>
        <taxon>Pentapetalae</taxon>
        <taxon>rosids</taxon>
        <taxon>malvids</taxon>
        <taxon>Malvales</taxon>
        <taxon>Malvaceae</taxon>
        <taxon>Malvoideae</taxon>
        <taxon>Gossypium</taxon>
    </lineage>
</organism>
<keyword evidence="1" id="KW-0812">Transmembrane</keyword>
<accession>A0A7J9D7S9</accession>
<protein>
    <submittedName>
        <fullName evidence="2">Uncharacterized protein</fullName>
    </submittedName>
</protein>
<feature type="transmembrane region" description="Helical" evidence="1">
    <location>
        <begin position="12"/>
        <end position="36"/>
    </location>
</feature>
<evidence type="ECO:0000313" key="2">
    <source>
        <dbReference type="EMBL" id="MBA0756780.1"/>
    </source>
</evidence>
<feature type="non-terminal residue" evidence="2">
    <location>
        <position position="53"/>
    </location>
</feature>
<comment type="caution">
    <text evidence="2">The sequence shown here is derived from an EMBL/GenBank/DDBJ whole genome shotgun (WGS) entry which is preliminary data.</text>
</comment>
<feature type="non-terminal residue" evidence="2">
    <location>
        <position position="1"/>
    </location>
</feature>
<keyword evidence="1" id="KW-0472">Membrane</keyword>
<keyword evidence="3" id="KW-1185">Reference proteome</keyword>
<dbReference type="Proteomes" id="UP000593579">
    <property type="component" value="Unassembled WGS sequence"/>
</dbReference>
<dbReference type="EMBL" id="JABEZY010338885">
    <property type="protein sequence ID" value="MBA0756780.1"/>
    <property type="molecule type" value="Genomic_DNA"/>
</dbReference>
<reference evidence="2 3" key="1">
    <citation type="journal article" date="2019" name="Genome Biol. Evol.">
        <title>Insights into the evolution of the New World diploid cottons (Gossypium, subgenus Houzingenia) based on genome sequencing.</title>
        <authorList>
            <person name="Grover C.E."/>
            <person name="Arick M.A. 2nd"/>
            <person name="Thrash A."/>
            <person name="Conover J.L."/>
            <person name="Sanders W.S."/>
            <person name="Peterson D.G."/>
            <person name="Frelichowski J.E."/>
            <person name="Scheffler J.A."/>
            <person name="Scheffler B.E."/>
            <person name="Wendel J.F."/>
        </authorList>
    </citation>
    <scope>NUCLEOTIDE SEQUENCE [LARGE SCALE GENOMIC DNA]</scope>
    <source>
        <strain evidence="2">5</strain>
        <tissue evidence="2">Leaf</tissue>
    </source>
</reference>
<keyword evidence="1" id="KW-1133">Transmembrane helix</keyword>